<evidence type="ECO:0000256" key="9">
    <source>
        <dbReference type="SAM" id="MobiDB-lite"/>
    </source>
</evidence>
<feature type="transmembrane region" description="Helical" evidence="10">
    <location>
        <begin position="215"/>
        <end position="234"/>
    </location>
</feature>
<dbReference type="OrthoDB" id="648047at2759"/>
<evidence type="ECO:0000313" key="12">
    <source>
        <dbReference type="Proteomes" id="UP000604825"/>
    </source>
</evidence>
<dbReference type="GO" id="GO:0034220">
    <property type="term" value="P:monoatomic ion transmembrane transport"/>
    <property type="evidence" value="ECO:0007669"/>
    <property type="project" value="UniProtKB-KW"/>
</dbReference>
<evidence type="ECO:0000256" key="5">
    <source>
        <dbReference type="ARBA" id="ARBA00022989"/>
    </source>
</evidence>
<keyword evidence="6" id="KW-0406">Ion transport</keyword>
<protein>
    <recommendedName>
        <fullName evidence="13">Aluminum-activated malate transporter 10</fullName>
    </recommendedName>
</protein>
<feature type="region of interest" description="Disordered" evidence="9">
    <location>
        <begin position="620"/>
        <end position="684"/>
    </location>
</feature>
<dbReference type="EMBL" id="CAJGYO010000018">
    <property type="protein sequence ID" value="CAD6336716.1"/>
    <property type="molecule type" value="Genomic_DNA"/>
</dbReference>
<keyword evidence="5 10" id="KW-1133">Transmembrane helix</keyword>
<comment type="subcellular location">
    <subcellularLocation>
        <location evidence="1">Membrane</location>
        <topology evidence="1">Multi-pass membrane protein</topology>
    </subcellularLocation>
</comment>
<accession>A0A811S843</accession>
<feature type="transmembrane region" description="Helical" evidence="10">
    <location>
        <begin position="184"/>
        <end position="203"/>
    </location>
</feature>
<dbReference type="GO" id="GO:0016020">
    <property type="term" value="C:membrane"/>
    <property type="evidence" value="ECO:0007669"/>
    <property type="project" value="UniProtKB-SubCell"/>
</dbReference>
<comment type="caution">
    <text evidence="11">The sequence shown here is derived from an EMBL/GenBank/DDBJ whole genome shotgun (WGS) entry which is preliminary data.</text>
</comment>
<organism evidence="11 12">
    <name type="scientific">Miscanthus lutarioriparius</name>
    <dbReference type="NCBI Taxonomy" id="422564"/>
    <lineage>
        <taxon>Eukaryota</taxon>
        <taxon>Viridiplantae</taxon>
        <taxon>Streptophyta</taxon>
        <taxon>Embryophyta</taxon>
        <taxon>Tracheophyta</taxon>
        <taxon>Spermatophyta</taxon>
        <taxon>Magnoliopsida</taxon>
        <taxon>Liliopsida</taxon>
        <taxon>Poales</taxon>
        <taxon>Poaceae</taxon>
        <taxon>PACMAD clade</taxon>
        <taxon>Panicoideae</taxon>
        <taxon>Andropogonodae</taxon>
        <taxon>Andropogoneae</taxon>
        <taxon>Saccharinae</taxon>
        <taxon>Miscanthus</taxon>
    </lineage>
</organism>
<comment type="similarity">
    <text evidence="2">Belongs to the aromatic acid exporter (TC 2.A.85) family.</text>
</comment>
<evidence type="ECO:0008006" key="13">
    <source>
        <dbReference type="Google" id="ProtNLM"/>
    </source>
</evidence>
<dbReference type="InterPro" id="IPR020966">
    <property type="entry name" value="ALMT"/>
</dbReference>
<keyword evidence="3" id="KW-0813">Transport</keyword>
<feature type="transmembrane region" description="Helical" evidence="10">
    <location>
        <begin position="134"/>
        <end position="153"/>
    </location>
</feature>
<sequence length="684" mass="73293">MAGAAAHQPTSHADDGSPEWSVAVPAAAAEHENTESSRRACCASALVVVVRRLLSWLVAPIHGMGSLATTACLWLFSLAAAARDRVVGVARMAWRIGADDPRKVAHGFKMALALTMCSICYYVQPLYVFTGQNAMWAVLTVVVVFEYTVGGCLYKGLNRAMATVTGAALALGVQWIASKSGKELEPFILSGSLFVFAAAATYSRFLPKMKARFDYGVTIFILTYTLVAVGGYRVNEVAFMAQHRLTTIAIGAMICFAVCALVFPVWAGKELHDQVARNMDKLAAAVESCVEDYFSEATAGVDVAAAAAPKPALSDKSHGYKAVLNAKASEDSLGNLATWEPAHGKFGFRHPYHLYQKVGAAMRSCAYCVDALAACVGSEAQTPAHVKKHLAGASAALGRHCSAMLREASGSVASMTRSGRLALVVGDMNAAAQELRDELRCLAPLLELDESTDTEQEHNITMSPAPAPPLIEALPLFTAASLLLEICTRAEGVVSAVDNLAITARFKKADHDEETTHDVEAAVPTTMSTILTADAPQETHDKVAVDHGKTETPTDESSADQTPRDQVDELLKVLMRRRSTKKWARGDTKVCPKPPLDFVVHAPSPRSRSMELTVTGHAQVAPSQRHRSVELTSHPPVAPSPRNRSVDFASNGPVLPSPRNRSMDFGNHRPVLPSPRHRSILGMA</sequence>
<proteinExistence type="inferred from homology"/>
<feature type="transmembrane region" description="Helical" evidence="10">
    <location>
        <begin position="61"/>
        <end position="82"/>
    </location>
</feature>
<evidence type="ECO:0000256" key="1">
    <source>
        <dbReference type="ARBA" id="ARBA00004141"/>
    </source>
</evidence>
<gene>
    <name evidence="11" type="ORF">NCGR_LOCUS60814</name>
</gene>
<dbReference type="Pfam" id="PF11744">
    <property type="entry name" value="ALMT"/>
    <property type="match status" value="1"/>
</dbReference>
<evidence type="ECO:0000256" key="3">
    <source>
        <dbReference type="ARBA" id="ARBA00022448"/>
    </source>
</evidence>
<evidence type="ECO:0000256" key="2">
    <source>
        <dbReference type="ARBA" id="ARBA00007079"/>
    </source>
</evidence>
<evidence type="ECO:0000256" key="4">
    <source>
        <dbReference type="ARBA" id="ARBA00022692"/>
    </source>
</evidence>
<evidence type="ECO:0000256" key="10">
    <source>
        <dbReference type="SAM" id="Phobius"/>
    </source>
</evidence>
<keyword evidence="12" id="KW-1185">Reference proteome</keyword>
<feature type="transmembrane region" description="Helical" evidence="10">
    <location>
        <begin position="160"/>
        <end position="178"/>
    </location>
</feature>
<evidence type="ECO:0000256" key="7">
    <source>
        <dbReference type="ARBA" id="ARBA00023136"/>
    </source>
</evidence>
<evidence type="ECO:0000313" key="11">
    <source>
        <dbReference type="EMBL" id="CAD6336716.1"/>
    </source>
</evidence>
<feature type="transmembrane region" description="Helical" evidence="10">
    <location>
        <begin position="110"/>
        <end position="128"/>
    </location>
</feature>
<dbReference type="AlphaFoldDB" id="A0A811S843"/>
<dbReference type="PANTHER" id="PTHR31086">
    <property type="entry name" value="ALUMINUM-ACTIVATED MALATE TRANSPORTER 10"/>
    <property type="match status" value="1"/>
</dbReference>
<feature type="transmembrane region" description="Helical" evidence="10">
    <location>
        <begin position="246"/>
        <end position="267"/>
    </location>
</feature>
<dbReference type="GO" id="GO:0015743">
    <property type="term" value="P:malate transport"/>
    <property type="evidence" value="ECO:0007669"/>
    <property type="project" value="InterPro"/>
</dbReference>
<dbReference type="Proteomes" id="UP000604825">
    <property type="component" value="Unassembled WGS sequence"/>
</dbReference>
<evidence type="ECO:0000256" key="8">
    <source>
        <dbReference type="ARBA" id="ARBA00023303"/>
    </source>
</evidence>
<keyword evidence="4 10" id="KW-0812">Transmembrane</keyword>
<name>A0A811S843_9POAL</name>
<evidence type="ECO:0000256" key="6">
    <source>
        <dbReference type="ARBA" id="ARBA00023065"/>
    </source>
</evidence>
<keyword evidence="8" id="KW-0407">Ion channel</keyword>
<feature type="compositionally biased region" description="Basic residues" evidence="9">
    <location>
        <begin position="675"/>
        <end position="684"/>
    </location>
</feature>
<reference evidence="11" key="1">
    <citation type="submission" date="2020-10" db="EMBL/GenBank/DDBJ databases">
        <authorList>
            <person name="Han B."/>
            <person name="Lu T."/>
            <person name="Zhao Q."/>
            <person name="Huang X."/>
            <person name="Zhao Y."/>
        </authorList>
    </citation>
    <scope>NUCLEOTIDE SEQUENCE</scope>
</reference>
<keyword evidence="7 10" id="KW-0472">Membrane</keyword>